<dbReference type="SUPFAM" id="SSF69318">
    <property type="entry name" value="Integrin alpha N-terminal domain"/>
    <property type="match status" value="1"/>
</dbReference>
<dbReference type="InterPro" id="IPR027039">
    <property type="entry name" value="Crtac1"/>
</dbReference>
<name>A0A382T3Z6_9ZZZZ</name>
<evidence type="ECO:0000256" key="1">
    <source>
        <dbReference type="ARBA" id="ARBA00022729"/>
    </source>
</evidence>
<gene>
    <name evidence="3" type="ORF">METZ01_LOCUS369738</name>
</gene>
<dbReference type="Pfam" id="PF13517">
    <property type="entry name" value="FG-GAP_3"/>
    <property type="match status" value="2"/>
</dbReference>
<accession>A0A382T3Z6</accession>
<reference evidence="3" key="1">
    <citation type="submission" date="2018-05" db="EMBL/GenBank/DDBJ databases">
        <authorList>
            <person name="Lanie J.A."/>
            <person name="Ng W.-L."/>
            <person name="Kazmierczak K.M."/>
            <person name="Andrzejewski T.M."/>
            <person name="Davidsen T.M."/>
            <person name="Wayne K.J."/>
            <person name="Tettelin H."/>
            <person name="Glass J.I."/>
            <person name="Rusch D."/>
            <person name="Podicherti R."/>
            <person name="Tsui H.-C.T."/>
            <person name="Winkler M.E."/>
        </authorList>
    </citation>
    <scope>NUCLEOTIDE SEQUENCE</scope>
</reference>
<proteinExistence type="predicted"/>
<dbReference type="InterPro" id="IPR013517">
    <property type="entry name" value="FG-GAP"/>
</dbReference>
<dbReference type="EMBL" id="UINC01133762">
    <property type="protein sequence ID" value="SVD16884.1"/>
    <property type="molecule type" value="Genomic_DNA"/>
</dbReference>
<feature type="non-terminal residue" evidence="3">
    <location>
        <position position="305"/>
    </location>
</feature>
<dbReference type="InterPro" id="IPR011519">
    <property type="entry name" value="UnbV_ASPIC"/>
</dbReference>
<feature type="non-terminal residue" evidence="3">
    <location>
        <position position="1"/>
    </location>
</feature>
<dbReference type="Gene3D" id="2.130.10.130">
    <property type="entry name" value="Integrin alpha, N-terminal"/>
    <property type="match status" value="1"/>
</dbReference>
<organism evidence="3">
    <name type="scientific">marine metagenome</name>
    <dbReference type="NCBI Taxonomy" id="408172"/>
    <lineage>
        <taxon>unclassified sequences</taxon>
        <taxon>metagenomes</taxon>
        <taxon>ecological metagenomes</taxon>
    </lineage>
</organism>
<keyword evidence="1" id="KW-0732">Signal</keyword>
<evidence type="ECO:0000313" key="3">
    <source>
        <dbReference type="EMBL" id="SVD16884.1"/>
    </source>
</evidence>
<dbReference type="AlphaFoldDB" id="A0A382T3Z6"/>
<dbReference type="PANTHER" id="PTHR16026:SF0">
    <property type="entry name" value="CARTILAGE ACIDIC PROTEIN 1"/>
    <property type="match status" value="1"/>
</dbReference>
<evidence type="ECO:0000259" key="2">
    <source>
        <dbReference type="Pfam" id="PF07593"/>
    </source>
</evidence>
<dbReference type="Pfam" id="PF07593">
    <property type="entry name" value="UnbV_ASPIC"/>
    <property type="match status" value="1"/>
</dbReference>
<dbReference type="InterPro" id="IPR028994">
    <property type="entry name" value="Integrin_alpha_N"/>
</dbReference>
<dbReference type="PANTHER" id="PTHR16026">
    <property type="entry name" value="CARTILAGE ACIDIC PROTEIN 1"/>
    <property type="match status" value="1"/>
</dbReference>
<feature type="domain" description="ASPIC/UnbV" evidence="2">
    <location>
        <begin position="172"/>
        <end position="238"/>
    </location>
</feature>
<sequence length="305" mass="33993">GGLATRLQVARNTLFWNRGDGTFAEVGRYAGVEATDWSWQPVFLDVDLDGYDDLLVTNGHLHDVNDRDSQARYARIPKAKREQVGLLMFPPNTTANVAYRNLGNFRFAETSQAWGFNSPQTSHGIATGDLDNDGDLDLVINCLNQPPLIYRNNTIAPRVAVQLRGLPPNTHGIGARVSVVVDKIRQTQEIVAGGRYLSGDQPLRMFAMGTGSMKRSIEVAWPSGRRSFISNPQPNHIYEIAEPSGEPPEPRLAKRKPEPFFEDASRLLNHTHAENEYDDTALQPLLPRRLDRSGPGVAWLDFDHD</sequence>
<protein>
    <recommendedName>
        <fullName evidence="2">ASPIC/UnbV domain-containing protein</fullName>
    </recommendedName>
</protein>